<evidence type="ECO:0000256" key="1">
    <source>
        <dbReference type="SAM" id="SignalP"/>
    </source>
</evidence>
<dbReference type="AlphaFoldDB" id="A0A0R3MCH0"/>
<feature type="chain" id="PRO_5006443912" description="LVIVD repeat-containing protein" evidence="1">
    <location>
        <begin position="25"/>
        <end position="481"/>
    </location>
</feature>
<evidence type="ECO:0000313" key="3">
    <source>
        <dbReference type="Proteomes" id="UP000052023"/>
    </source>
</evidence>
<comment type="caution">
    <text evidence="2">The sequence shown here is derived from an EMBL/GenBank/DDBJ whole genome shotgun (WGS) entry which is preliminary data.</text>
</comment>
<dbReference type="Proteomes" id="UP000052023">
    <property type="component" value="Unassembled WGS sequence"/>
</dbReference>
<evidence type="ECO:0000313" key="2">
    <source>
        <dbReference type="EMBL" id="KRR17944.1"/>
    </source>
</evidence>
<gene>
    <name evidence="2" type="ORF">CQ13_11315</name>
</gene>
<dbReference type="EMBL" id="LLYA01000203">
    <property type="protein sequence ID" value="KRR17944.1"/>
    <property type="molecule type" value="Genomic_DNA"/>
</dbReference>
<organism evidence="2 3">
    <name type="scientific">Bradyrhizobium retamae</name>
    <dbReference type="NCBI Taxonomy" id="1300035"/>
    <lineage>
        <taxon>Bacteria</taxon>
        <taxon>Pseudomonadati</taxon>
        <taxon>Pseudomonadota</taxon>
        <taxon>Alphaproteobacteria</taxon>
        <taxon>Hyphomicrobiales</taxon>
        <taxon>Nitrobacteraceae</taxon>
        <taxon>Bradyrhizobium</taxon>
    </lineage>
</organism>
<keyword evidence="1" id="KW-0732">Signal</keyword>
<feature type="signal peptide" evidence="1">
    <location>
        <begin position="1"/>
        <end position="24"/>
    </location>
</feature>
<protein>
    <recommendedName>
        <fullName evidence="4">LVIVD repeat-containing protein</fullName>
    </recommendedName>
</protein>
<name>A0A0R3MCH0_9BRAD</name>
<sequence length="481" mass="52180">MSGRLKLAALFSIYLLAGSGIANAQQQVIGAPPEALNMKLVGASDLQARSAYQPTIHHQGDRWIAYIGHHGGSDEIPAPVNPQTGNAEPNGTSVVDVTDPSQPKYLRHLPGQEGKYEAGGAQMVRICDGKALPKGDRNAVYMLRTFGGAAHEIWNVADPANPVLVTRIAGLKDTHKNWWECDTGIAFLVSGAPDWRTRRMTQVYDLSDPANPQKIRDFGLPGQEPGSTGAVPTELHGPISTGPSGNRVYFGYGTNKGGILQIVDREKLLRGPKEPTPGNLRSPEIGRLSTSAFNGAHTTFPMPGMPIAEFAKDKDGKTRDIVMIVNEAILNECNEPRQMVWFADITVENRPMMISNYTVPEASGSFCSRGGRFGAHSSNESMAPVFYKKMAFIAFFNAGVRALDIRDPYHPSELGYFIPSITAATDKRCVKIDDKDRCKVAIQTNNVETDARGYIYIVDRANTGLHILELTGPARAVAGLP</sequence>
<dbReference type="RefSeq" id="WP_057847378.1">
    <property type="nucleotide sequence ID" value="NZ_LLYA01000203.1"/>
</dbReference>
<reference evidence="2 3" key="1">
    <citation type="submission" date="2014-03" db="EMBL/GenBank/DDBJ databases">
        <title>Bradyrhizobium valentinum sp. nov., isolated from effective nodules of Lupinus mariae-josephae, a lupine endemic of basic-lime soils in Eastern Spain.</title>
        <authorList>
            <person name="Duran D."/>
            <person name="Rey L."/>
            <person name="Navarro A."/>
            <person name="Busquets A."/>
            <person name="Imperial J."/>
            <person name="Ruiz-Argueso T."/>
        </authorList>
    </citation>
    <scope>NUCLEOTIDE SEQUENCE [LARGE SCALE GENOMIC DNA]</scope>
    <source>
        <strain evidence="2 3">Ro19</strain>
    </source>
</reference>
<keyword evidence="3" id="KW-1185">Reference proteome</keyword>
<dbReference type="OrthoDB" id="8375at2"/>
<accession>A0A0R3MCH0</accession>
<proteinExistence type="predicted"/>
<evidence type="ECO:0008006" key="4">
    <source>
        <dbReference type="Google" id="ProtNLM"/>
    </source>
</evidence>